<dbReference type="RefSeq" id="WP_213753638.1">
    <property type="nucleotide sequence ID" value="NZ_JAHCQH010000004.1"/>
</dbReference>
<proteinExistence type="predicted"/>
<protein>
    <submittedName>
        <fullName evidence="1">DUF488 domain-containing protein</fullName>
    </submittedName>
</protein>
<sequence length="154" mass="16637">MSDSPAPLFTIGYEQVSSAAVLDTLAGAGVDLLVDVRAVAASRRAGFSKSHLAAGVSERGIGYLHLRGLGTPAEGRQAARSGHYGELRRIYDAHLATPTAQEQLDELTQMVRAGRRVCVLCFERHPEHCHRQMVADLICERVGVPVEHLFAPPV</sequence>
<dbReference type="InterPro" id="IPR014519">
    <property type="entry name" value="UCP024492"/>
</dbReference>
<dbReference type="PANTHER" id="PTHR39337:SF1">
    <property type="entry name" value="BLR5642 PROTEIN"/>
    <property type="match status" value="1"/>
</dbReference>
<keyword evidence="2" id="KW-1185">Reference proteome</keyword>
<comment type="caution">
    <text evidence="1">The sequence shown here is derived from an EMBL/GenBank/DDBJ whole genome shotgun (WGS) entry which is preliminary data.</text>
</comment>
<evidence type="ECO:0000313" key="1">
    <source>
        <dbReference type="EMBL" id="MBS9475790.1"/>
    </source>
</evidence>
<dbReference type="Pfam" id="PF04343">
    <property type="entry name" value="DUF488"/>
    <property type="match status" value="1"/>
</dbReference>
<accession>A0ABS5R3H7</accession>
<dbReference type="EMBL" id="JAHCQH010000004">
    <property type="protein sequence ID" value="MBS9475790.1"/>
    <property type="molecule type" value="Genomic_DNA"/>
</dbReference>
<dbReference type="Proteomes" id="UP001166585">
    <property type="component" value="Unassembled WGS sequence"/>
</dbReference>
<dbReference type="PIRSF" id="PIRSF024492">
    <property type="entry name" value="UCP024492"/>
    <property type="match status" value="1"/>
</dbReference>
<reference evidence="1" key="1">
    <citation type="submission" date="2021-05" db="EMBL/GenBank/DDBJ databases">
        <authorList>
            <person name="Sun Q."/>
            <person name="Inoue M."/>
        </authorList>
    </citation>
    <scope>NUCLEOTIDE SEQUENCE</scope>
    <source>
        <strain evidence="1">VKM B-3255</strain>
    </source>
</reference>
<dbReference type="PANTHER" id="PTHR39337">
    <property type="entry name" value="BLR5642 PROTEIN"/>
    <property type="match status" value="1"/>
</dbReference>
<gene>
    <name evidence="1" type="ORF">KIP89_01555</name>
</gene>
<dbReference type="InterPro" id="IPR007438">
    <property type="entry name" value="DUF488"/>
</dbReference>
<evidence type="ECO:0000313" key="2">
    <source>
        <dbReference type="Proteomes" id="UP001166585"/>
    </source>
</evidence>
<organism evidence="1 2">
    <name type="scientific">Ancylobacter radicis</name>
    <dbReference type="NCBI Taxonomy" id="2836179"/>
    <lineage>
        <taxon>Bacteria</taxon>
        <taxon>Pseudomonadati</taxon>
        <taxon>Pseudomonadota</taxon>
        <taxon>Alphaproteobacteria</taxon>
        <taxon>Hyphomicrobiales</taxon>
        <taxon>Xanthobacteraceae</taxon>
        <taxon>Ancylobacter</taxon>
    </lineage>
</organism>
<name>A0ABS5R3H7_9HYPH</name>